<evidence type="ECO:0000313" key="9">
    <source>
        <dbReference type="Proteomes" id="UP000597138"/>
    </source>
</evidence>
<dbReference type="InterPro" id="IPR051607">
    <property type="entry name" value="Metallo-dep_hydrolases"/>
</dbReference>
<reference evidence="6" key="1">
    <citation type="journal article" date="2014" name="Int. J. Syst. Evol. Microbiol.">
        <title>Complete genome of a new Firmicutes species belonging to the dominant human colonic microbiota ('Ruminococcus bicirculans') reveals two chromosomes and a selective capacity to utilize plant glucans.</title>
        <authorList>
            <consortium name="NISC Comparative Sequencing Program"/>
            <person name="Wegmann U."/>
            <person name="Louis P."/>
            <person name="Goesmann A."/>
            <person name="Henrissat B."/>
            <person name="Duncan S.H."/>
            <person name="Flint H.J."/>
        </authorList>
    </citation>
    <scope>NUCLEOTIDE SEQUENCE</scope>
    <source>
        <strain evidence="6">CGMCC 1.11013</strain>
    </source>
</reference>
<gene>
    <name evidence="7" type="ORF">BG57_12240</name>
    <name evidence="6" type="ORF">GCM10010985_37110</name>
</gene>
<comment type="cofactor">
    <cofactor evidence="1">
        <name>Zn(2+)</name>
        <dbReference type="ChEBI" id="CHEBI:29105"/>
    </cofactor>
</comment>
<dbReference type="Proteomes" id="UP000597138">
    <property type="component" value="Unassembled WGS sequence"/>
</dbReference>
<evidence type="ECO:0000259" key="5">
    <source>
        <dbReference type="Pfam" id="PF01979"/>
    </source>
</evidence>
<organism evidence="7 8">
    <name type="scientific">Caballeronia grimmiae</name>
    <dbReference type="NCBI Taxonomy" id="1071679"/>
    <lineage>
        <taxon>Bacteria</taxon>
        <taxon>Pseudomonadati</taxon>
        <taxon>Pseudomonadota</taxon>
        <taxon>Betaproteobacteria</taxon>
        <taxon>Burkholderiales</taxon>
        <taxon>Burkholderiaceae</taxon>
        <taxon>Caballeronia</taxon>
    </lineage>
</organism>
<reference evidence="6" key="4">
    <citation type="submission" date="2024-05" db="EMBL/GenBank/DDBJ databases">
        <authorList>
            <person name="Sun Q."/>
            <person name="Zhou Y."/>
        </authorList>
    </citation>
    <scope>NUCLEOTIDE SEQUENCE</scope>
    <source>
        <strain evidence="6">CGMCC 1.11013</strain>
    </source>
</reference>
<evidence type="ECO:0000256" key="4">
    <source>
        <dbReference type="ARBA" id="ARBA00022833"/>
    </source>
</evidence>
<name>A0A069NVH7_9BURK</name>
<evidence type="ECO:0000313" key="7">
    <source>
        <dbReference type="EMBL" id="KDR32207.1"/>
    </source>
</evidence>
<dbReference type="GO" id="GO:0046872">
    <property type="term" value="F:metal ion binding"/>
    <property type="evidence" value="ECO:0007669"/>
    <property type="project" value="UniProtKB-KW"/>
</dbReference>
<protein>
    <submittedName>
        <fullName evidence="6">Formimidoylglutamate deiminase</fullName>
    </submittedName>
    <submittedName>
        <fullName evidence="7">N-formimino-L-glutamate deiminase</fullName>
    </submittedName>
</protein>
<dbReference type="InterPro" id="IPR006680">
    <property type="entry name" value="Amidohydro-rel"/>
</dbReference>
<dbReference type="STRING" id="1071679.BG57_12240"/>
<dbReference type="NCBIfam" id="NF006680">
    <property type="entry name" value="PRK09229.1-1"/>
    <property type="match status" value="1"/>
</dbReference>
<feature type="domain" description="Amidohydrolase-related" evidence="5">
    <location>
        <begin position="54"/>
        <end position="439"/>
    </location>
</feature>
<dbReference type="InterPro" id="IPR011059">
    <property type="entry name" value="Metal-dep_hydrolase_composite"/>
</dbReference>
<dbReference type="NCBIfam" id="NF006684">
    <property type="entry name" value="PRK09229.1-5"/>
    <property type="match status" value="1"/>
</dbReference>
<dbReference type="SUPFAM" id="SSF51556">
    <property type="entry name" value="Metallo-dependent hydrolases"/>
    <property type="match status" value="1"/>
</dbReference>
<reference evidence="7 8" key="2">
    <citation type="submission" date="2014-03" db="EMBL/GenBank/DDBJ databases">
        <title>Draft Genome Sequences of Four Burkholderia Strains.</title>
        <authorList>
            <person name="Liu X.Y."/>
            <person name="Li C.X."/>
            <person name="Xu J.H."/>
        </authorList>
    </citation>
    <scope>NUCLEOTIDE SEQUENCE [LARGE SCALE GENOMIC DNA]</scope>
    <source>
        <strain evidence="7 8">R27</strain>
    </source>
</reference>
<dbReference type="PANTHER" id="PTHR11271:SF48">
    <property type="entry name" value="AMIDOHYDROLASE-RELATED DOMAIN-CONTAINING PROTEIN"/>
    <property type="match status" value="1"/>
</dbReference>
<comment type="caution">
    <text evidence="7">The sequence shown here is derived from an EMBL/GenBank/DDBJ whole genome shotgun (WGS) entry which is preliminary data.</text>
</comment>
<accession>A0A069NVH7</accession>
<evidence type="ECO:0000256" key="2">
    <source>
        <dbReference type="ARBA" id="ARBA00022723"/>
    </source>
</evidence>
<dbReference type="EMBL" id="JFHE01000020">
    <property type="protein sequence ID" value="KDR32207.1"/>
    <property type="molecule type" value="Genomic_DNA"/>
</dbReference>
<proteinExistence type="predicted"/>
<dbReference type="CDD" id="cd01313">
    <property type="entry name" value="Met_dep_hydrolase_E"/>
    <property type="match status" value="1"/>
</dbReference>
<dbReference type="RefSeq" id="WP_035967329.1">
    <property type="nucleotide sequence ID" value="NZ_BMEG01000006.1"/>
</dbReference>
<keyword evidence="2" id="KW-0479">Metal-binding</keyword>
<evidence type="ECO:0000256" key="3">
    <source>
        <dbReference type="ARBA" id="ARBA00022801"/>
    </source>
</evidence>
<dbReference type="Gene3D" id="2.30.40.10">
    <property type="entry name" value="Urease, subunit C, domain 1"/>
    <property type="match status" value="1"/>
</dbReference>
<sequence>MNSQTKALFAAHALLPDGWRADVLLEWDDAGTLVAVTPDTRDVPAHAIRASGPVMPGMPNLHSHAFQRAMAGLTEYRANPADSFWSWRDLMYRFAARITPDTLGAIARWLYVEMLKAGYTSVCEFHYVHHAADGQRHANPAELAQRVVDVASETGIGMTMLPVLYQYSGFGAQPPRDDQRRFVNTTEAFLDLLSTLRDARPEHGALRYGVAPHSLRAVSEASLRALLEGLDTISPGAPVHIHIAEQTAEVDASLAALGARPVQWLLDHFDVDARWCLVHATHVDAHETSALAKSGAIAGLCLTTEANLGDGIFPAMEYLDAQGAFGIGSDSHIGVDWRAELRLLEYGQRLVRRQRNVLASPRTTHVADRLFQGALEGGARATGRAVGALEAGARADWIVLDAAHPNLAEQTSATWLSSIVFCEHGQTPVQDVFVGGERVIHDRRHRDEARHYAGYRRALSQLLADA</sequence>
<keyword evidence="9" id="KW-1185">Reference proteome</keyword>
<dbReference type="PANTHER" id="PTHR11271">
    <property type="entry name" value="GUANINE DEAMINASE"/>
    <property type="match status" value="1"/>
</dbReference>
<dbReference type="EMBL" id="BMEG01000006">
    <property type="protein sequence ID" value="GGD79185.1"/>
    <property type="molecule type" value="Genomic_DNA"/>
</dbReference>
<dbReference type="NCBIfam" id="TIGR02022">
    <property type="entry name" value="hutF"/>
    <property type="match status" value="1"/>
</dbReference>
<dbReference type="eggNOG" id="COG0402">
    <property type="taxonomic scope" value="Bacteria"/>
</dbReference>
<evidence type="ECO:0000313" key="6">
    <source>
        <dbReference type="EMBL" id="GGD79185.1"/>
    </source>
</evidence>
<dbReference type="InterPro" id="IPR010252">
    <property type="entry name" value="HutF"/>
</dbReference>
<dbReference type="Gene3D" id="3.20.20.140">
    <property type="entry name" value="Metal-dependent hydrolases"/>
    <property type="match status" value="1"/>
</dbReference>
<dbReference type="SUPFAM" id="SSF51338">
    <property type="entry name" value="Composite domain of metallo-dependent hydrolases"/>
    <property type="match status" value="1"/>
</dbReference>
<reference evidence="9" key="3">
    <citation type="journal article" date="2019" name="Int. J. Syst. Evol. Microbiol.">
        <title>The Global Catalogue of Microorganisms (GCM) 10K type strain sequencing project: providing services to taxonomists for standard genome sequencing and annotation.</title>
        <authorList>
            <consortium name="The Broad Institute Genomics Platform"/>
            <consortium name="The Broad Institute Genome Sequencing Center for Infectious Disease"/>
            <person name="Wu L."/>
            <person name="Ma J."/>
        </authorList>
    </citation>
    <scope>NUCLEOTIDE SEQUENCE [LARGE SCALE GENOMIC DNA]</scope>
    <source>
        <strain evidence="9">CGMCC 1.11013</strain>
    </source>
</reference>
<dbReference type="OrthoDB" id="9796020at2"/>
<dbReference type="AlphaFoldDB" id="A0A069NVH7"/>
<dbReference type="InterPro" id="IPR032466">
    <property type="entry name" value="Metal_Hydrolase"/>
</dbReference>
<dbReference type="NCBIfam" id="NF006681">
    <property type="entry name" value="PRK09229.1-2"/>
    <property type="match status" value="1"/>
</dbReference>
<evidence type="ECO:0000256" key="1">
    <source>
        <dbReference type="ARBA" id="ARBA00001947"/>
    </source>
</evidence>
<keyword evidence="3" id="KW-0378">Hydrolase</keyword>
<evidence type="ECO:0000313" key="8">
    <source>
        <dbReference type="Proteomes" id="UP000027439"/>
    </source>
</evidence>
<keyword evidence="4" id="KW-0862">Zinc</keyword>
<dbReference type="GO" id="GO:0005829">
    <property type="term" value="C:cytosol"/>
    <property type="evidence" value="ECO:0007669"/>
    <property type="project" value="TreeGrafter"/>
</dbReference>
<dbReference type="Pfam" id="PF01979">
    <property type="entry name" value="Amidohydro_1"/>
    <property type="match status" value="1"/>
</dbReference>
<dbReference type="GO" id="GO:0019239">
    <property type="term" value="F:deaminase activity"/>
    <property type="evidence" value="ECO:0007669"/>
    <property type="project" value="TreeGrafter"/>
</dbReference>
<dbReference type="Proteomes" id="UP000027439">
    <property type="component" value="Unassembled WGS sequence"/>
</dbReference>